<evidence type="ECO:0000256" key="1">
    <source>
        <dbReference type="ARBA" id="ARBA00012418"/>
    </source>
</evidence>
<evidence type="ECO:0000256" key="4">
    <source>
        <dbReference type="ARBA" id="ARBA00022695"/>
    </source>
</evidence>
<gene>
    <name evidence="9" type="ORF">KDK_24570</name>
</gene>
<dbReference type="Pfam" id="PF00562">
    <property type="entry name" value="RNA_pol_Rpb2_6"/>
    <property type="match status" value="1"/>
</dbReference>
<feature type="domain" description="DNA-directed RNA polymerase subunit 2 hybrid-binding" evidence="7">
    <location>
        <begin position="314"/>
        <end position="448"/>
    </location>
</feature>
<evidence type="ECO:0000259" key="8">
    <source>
        <dbReference type="Pfam" id="PF04565"/>
    </source>
</evidence>
<evidence type="ECO:0000313" key="9">
    <source>
        <dbReference type="EMBL" id="GCE18657.1"/>
    </source>
</evidence>
<dbReference type="InterPro" id="IPR015712">
    <property type="entry name" value="DNA-dir_RNA_pol_su2"/>
</dbReference>
<keyword evidence="5" id="KW-0804">Transcription</keyword>
<dbReference type="GO" id="GO:0000428">
    <property type="term" value="C:DNA-directed RNA polymerase complex"/>
    <property type="evidence" value="ECO:0007669"/>
    <property type="project" value="UniProtKB-KW"/>
</dbReference>
<dbReference type="GO" id="GO:0003899">
    <property type="term" value="F:DNA-directed RNA polymerase activity"/>
    <property type="evidence" value="ECO:0007669"/>
    <property type="project" value="UniProtKB-EC"/>
</dbReference>
<dbReference type="OrthoDB" id="9803954at2"/>
<dbReference type="InterPro" id="IPR007120">
    <property type="entry name" value="DNA-dir_RNAP_su2_dom"/>
</dbReference>
<keyword evidence="4" id="KW-0548">Nucleotidyltransferase</keyword>
<evidence type="ECO:0000313" key="10">
    <source>
        <dbReference type="Proteomes" id="UP000287188"/>
    </source>
</evidence>
<comment type="similarity">
    <text evidence="6">Belongs to the RNA polymerase beta chain family.</text>
</comment>
<keyword evidence="10" id="KW-1185">Reference proteome</keyword>
<evidence type="ECO:0000259" key="7">
    <source>
        <dbReference type="Pfam" id="PF00562"/>
    </source>
</evidence>
<dbReference type="Proteomes" id="UP000287188">
    <property type="component" value="Unassembled WGS sequence"/>
</dbReference>
<evidence type="ECO:0000256" key="5">
    <source>
        <dbReference type="ARBA" id="ARBA00023163"/>
    </source>
</evidence>
<dbReference type="InterPro" id="IPR037033">
    <property type="entry name" value="DNA-dir_RNAP_su2_hyb_sf"/>
</dbReference>
<protein>
    <recommendedName>
        <fullName evidence="1">DNA-directed RNA polymerase</fullName>
        <ecNumber evidence="1">2.7.7.6</ecNumber>
    </recommendedName>
</protein>
<evidence type="ECO:0000256" key="6">
    <source>
        <dbReference type="RuleBase" id="RU000434"/>
    </source>
</evidence>
<organism evidence="9 10">
    <name type="scientific">Dictyobacter kobayashii</name>
    <dbReference type="NCBI Taxonomy" id="2014872"/>
    <lineage>
        <taxon>Bacteria</taxon>
        <taxon>Bacillati</taxon>
        <taxon>Chloroflexota</taxon>
        <taxon>Ktedonobacteria</taxon>
        <taxon>Ktedonobacterales</taxon>
        <taxon>Dictyobacteraceae</taxon>
        <taxon>Dictyobacter</taxon>
    </lineage>
</organism>
<sequence length="663" mass="73665">MMSRTLQADWHKATFEQCINEWLPALLAERLPLVGYEVRSTGAYTYQMRLTLAAGDEEVTVIYQDLPQPDADGVFVLDGLRYVVVPYASSDELAQADVFCVGEQLLQYYQQLLSYQAPDAVPWSEALLRAWLPIERWMREFFGAEKGPLLDLPTTAQRLDETNWLATRQHLFRLYIKERSRLFTPGHFGRVCPFETPEGPNIGRIFPLAAGAAIRAGKVVVLDDQPAAMLGLEAAMIPLMEHDHPRSLLMGTNMLRQWLKPPQPEPALVQSGNEPAEPDFWCGRNLLTALTSWGVDTFDEGILLSASAARRLDYPRAIEPGDKMSNRHGFKGVVSRIVPDEQMPHLADGTPVELVFNVVNIHTSQSFGIVWEAVLGRIAHAQGMPTIAPPFVSPDEQALRAALANNSLPADGMEDLTVGSAGEPLQQRCTVGWIYWGRLAHIAQEKLQPWLRPQTGQRRGELEYFALRNGGAFENIHEQFHTCALTPQDVDGGPENAQRASRLAPQFVSLARRLAAIGIHAELTAEHQLAFQFAPPEGNVLELALPVVHPWLRDQQLTRIGAYSICRNLAEYPALVAANTHLQRILSSKAPESLARQALARLTMHVHAFCEALITPALLHFNARASSSARAVVVPTLDLHYDQVGMPEEMAWFLFAPQIAARA</sequence>
<keyword evidence="3" id="KW-0808">Transferase</keyword>
<reference evidence="10" key="1">
    <citation type="submission" date="2018-12" db="EMBL/GenBank/DDBJ databases">
        <title>Tengunoibacter tsumagoiensis gen. nov., sp. nov., Dictyobacter kobayashii sp. nov., D. alpinus sp. nov., and D. joshuensis sp. nov. and description of Dictyobacteraceae fam. nov. within the order Ktedonobacterales isolated from Tengu-no-mugimeshi.</title>
        <authorList>
            <person name="Wang C.M."/>
            <person name="Zheng Y."/>
            <person name="Sakai Y."/>
            <person name="Toyoda A."/>
            <person name="Minakuchi Y."/>
            <person name="Abe K."/>
            <person name="Yokota A."/>
            <person name="Yabe S."/>
        </authorList>
    </citation>
    <scope>NUCLEOTIDE SEQUENCE [LARGE SCALE GENOMIC DNA]</scope>
    <source>
        <strain evidence="10">Uno11</strain>
    </source>
</reference>
<dbReference type="EMBL" id="BIFS01000001">
    <property type="protein sequence ID" value="GCE18657.1"/>
    <property type="molecule type" value="Genomic_DNA"/>
</dbReference>
<dbReference type="InterPro" id="IPR007645">
    <property type="entry name" value="RNA_pol_Rpb2_3"/>
</dbReference>
<comment type="caution">
    <text evidence="9">The sequence shown here is derived from an EMBL/GenBank/DDBJ whole genome shotgun (WGS) entry which is preliminary data.</text>
</comment>
<dbReference type="PANTHER" id="PTHR20856">
    <property type="entry name" value="DNA-DIRECTED RNA POLYMERASE I SUBUNIT 2"/>
    <property type="match status" value="1"/>
</dbReference>
<dbReference type="AlphaFoldDB" id="A0A402AHS6"/>
<dbReference type="SUPFAM" id="SSF64484">
    <property type="entry name" value="beta and beta-prime subunits of DNA dependent RNA-polymerase"/>
    <property type="match status" value="2"/>
</dbReference>
<proteinExistence type="inferred from homology"/>
<dbReference type="Gene3D" id="3.90.1100.10">
    <property type="match status" value="1"/>
</dbReference>
<evidence type="ECO:0000256" key="2">
    <source>
        <dbReference type="ARBA" id="ARBA00022478"/>
    </source>
</evidence>
<dbReference type="GO" id="GO:0003677">
    <property type="term" value="F:DNA binding"/>
    <property type="evidence" value="ECO:0007669"/>
    <property type="project" value="InterPro"/>
</dbReference>
<dbReference type="RefSeq" id="WP_126550161.1">
    <property type="nucleotide sequence ID" value="NZ_BIFS01000001.1"/>
</dbReference>
<accession>A0A402AHS6</accession>
<name>A0A402AHS6_9CHLR</name>
<keyword evidence="2" id="KW-0240">DNA-directed RNA polymerase</keyword>
<dbReference type="Gene3D" id="2.40.270.10">
    <property type="entry name" value="DNA-directed RNA polymerase, subunit 2, domain 6"/>
    <property type="match status" value="1"/>
</dbReference>
<dbReference type="GO" id="GO:0006351">
    <property type="term" value="P:DNA-templated transcription"/>
    <property type="evidence" value="ECO:0007669"/>
    <property type="project" value="InterPro"/>
</dbReference>
<evidence type="ECO:0000256" key="3">
    <source>
        <dbReference type="ARBA" id="ARBA00022679"/>
    </source>
</evidence>
<dbReference type="GO" id="GO:0032549">
    <property type="term" value="F:ribonucleoside binding"/>
    <property type="evidence" value="ECO:0007669"/>
    <property type="project" value="InterPro"/>
</dbReference>
<dbReference type="EC" id="2.7.7.6" evidence="1"/>
<dbReference type="Pfam" id="PF04565">
    <property type="entry name" value="RNA_pol_Rpb2_3"/>
    <property type="match status" value="1"/>
</dbReference>
<feature type="domain" description="RNA polymerase Rpb2" evidence="8">
    <location>
        <begin position="158"/>
        <end position="213"/>
    </location>
</feature>